<name>A0A1H1GM48_9EURY</name>
<organism evidence="3 4">
    <name type="scientific">Halopelagius longus</name>
    <dbReference type="NCBI Taxonomy" id="1236180"/>
    <lineage>
        <taxon>Archaea</taxon>
        <taxon>Methanobacteriati</taxon>
        <taxon>Methanobacteriota</taxon>
        <taxon>Stenosarchaea group</taxon>
        <taxon>Halobacteria</taxon>
        <taxon>Halobacteriales</taxon>
        <taxon>Haloferacaceae</taxon>
    </lineage>
</organism>
<dbReference type="RefSeq" id="WP_092539239.1">
    <property type="nucleotide sequence ID" value="NZ_FNKQ01000006.1"/>
</dbReference>
<dbReference type="InterPro" id="IPR013783">
    <property type="entry name" value="Ig-like_fold"/>
</dbReference>
<dbReference type="EMBL" id="FNKQ01000006">
    <property type="protein sequence ID" value="SDR14255.1"/>
    <property type="molecule type" value="Genomic_DNA"/>
</dbReference>
<dbReference type="Pfam" id="PF24430">
    <property type="entry name" value="DUF7553"/>
    <property type="match status" value="1"/>
</dbReference>
<sequence length="201" mass="22496">MATVPRIIDIRDNLERAREESDGDIDDELDAVEEQIAEYTERTETEGTDEEGVLDTVDNRLLKLETRADGAVEEQLHAARNRIHLFRNARSGAVDGVSVIDVETRFADAGTDKIEDDAAGEEVEFWVVLANDGEERSVTVEIPFYRDDEEVTRVRGESIRLGANVQETVTLITDVPQEAEYYTVDIDTTDSVETSSSVTER</sequence>
<reference evidence="2 5" key="3">
    <citation type="submission" date="2018-07" db="EMBL/GenBank/DDBJ databases">
        <title>Genome sequence of extremly halophilic archaeon Halopelagius longus strain BC12-B1.</title>
        <authorList>
            <person name="Zhang X."/>
        </authorList>
    </citation>
    <scope>NUCLEOTIDE SEQUENCE [LARGE SCALE GENOMIC DNA]</scope>
    <source>
        <strain evidence="2 5">BC12-B1</strain>
    </source>
</reference>
<dbReference type="InterPro" id="IPR055975">
    <property type="entry name" value="DUF7553"/>
</dbReference>
<keyword evidence="5" id="KW-1185">Reference proteome</keyword>
<dbReference type="Gene3D" id="2.60.40.10">
    <property type="entry name" value="Immunoglobulins"/>
    <property type="match status" value="1"/>
</dbReference>
<feature type="domain" description="CARDB" evidence="1">
    <location>
        <begin position="118"/>
        <end position="194"/>
    </location>
</feature>
<gene>
    <name evidence="2" type="ORF">DWB78_17980</name>
    <name evidence="3" type="ORF">SAMN05216278_3762</name>
</gene>
<protein>
    <submittedName>
        <fullName evidence="3">CARDB protein</fullName>
    </submittedName>
</protein>
<dbReference type="OrthoDB" id="270624at2157"/>
<dbReference type="EMBL" id="QQST01000004">
    <property type="protein sequence ID" value="RDI69660.1"/>
    <property type="molecule type" value="Genomic_DNA"/>
</dbReference>
<reference evidence="4" key="2">
    <citation type="submission" date="2016-10" db="EMBL/GenBank/DDBJ databases">
        <authorList>
            <person name="Varghese N."/>
            <person name="Submissions S."/>
        </authorList>
    </citation>
    <scope>NUCLEOTIDE SEQUENCE [LARGE SCALE GENOMIC DNA]</scope>
    <source>
        <strain evidence="4">CGMCC 1.12397</strain>
    </source>
</reference>
<evidence type="ECO:0000313" key="5">
    <source>
        <dbReference type="Proteomes" id="UP000255421"/>
    </source>
</evidence>
<dbReference type="Proteomes" id="UP000255421">
    <property type="component" value="Unassembled WGS sequence"/>
</dbReference>
<dbReference type="Proteomes" id="UP000199289">
    <property type="component" value="Unassembled WGS sequence"/>
</dbReference>
<dbReference type="InterPro" id="IPR011635">
    <property type="entry name" value="CARDB"/>
</dbReference>
<evidence type="ECO:0000313" key="4">
    <source>
        <dbReference type="Proteomes" id="UP000199289"/>
    </source>
</evidence>
<evidence type="ECO:0000259" key="1">
    <source>
        <dbReference type="Pfam" id="PF07705"/>
    </source>
</evidence>
<reference evidence="3" key="1">
    <citation type="submission" date="2016-10" db="EMBL/GenBank/DDBJ databases">
        <authorList>
            <person name="de Groot N.N."/>
        </authorList>
    </citation>
    <scope>NUCLEOTIDE SEQUENCE [LARGE SCALE GENOMIC DNA]</scope>
    <source>
        <strain evidence="3">CGMCC 1.12397</strain>
    </source>
</reference>
<dbReference type="AlphaFoldDB" id="A0A1H1GM48"/>
<proteinExistence type="predicted"/>
<evidence type="ECO:0000313" key="3">
    <source>
        <dbReference type="EMBL" id="SDR14255.1"/>
    </source>
</evidence>
<accession>A0A1H1GM48</accession>
<evidence type="ECO:0000313" key="2">
    <source>
        <dbReference type="EMBL" id="RDI69660.1"/>
    </source>
</evidence>
<dbReference type="Pfam" id="PF07705">
    <property type="entry name" value="CARDB"/>
    <property type="match status" value="1"/>
</dbReference>